<accession>A0A812XIV4</accession>
<keyword evidence="6" id="KW-1133">Transmembrane helix</keyword>
<evidence type="ECO:0000256" key="6">
    <source>
        <dbReference type="ARBA" id="ARBA00022989"/>
    </source>
</evidence>
<dbReference type="Proteomes" id="UP000649617">
    <property type="component" value="Unassembled WGS sequence"/>
</dbReference>
<keyword evidence="5" id="KW-0677">Repeat</keyword>
<evidence type="ECO:0000256" key="7">
    <source>
        <dbReference type="ARBA" id="ARBA00023136"/>
    </source>
</evidence>
<comment type="similarity">
    <text evidence="2 9">Belongs to the mitochondrial carrier (TC 2.A.29) family.</text>
</comment>
<dbReference type="SUPFAM" id="SSF103506">
    <property type="entry name" value="Mitochondrial carrier"/>
    <property type="match status" value="1"/>
</dbReference>
<evidence type="ECO:0000256" key="3">
    <source>
        <dbReference type="ARBA" id="ARBA00022448"/>
    </source>
</evidence>
<feature type="non-terminal residue" evidence="10">
    <location>
        <position position="126"/>
    </location>
</feature>
<evidence type="ECO:0000256" key="2">
    <source>
        <dbReference type="ARBA" id="ARBA00006375"/>
    </source>
</evidence>
<organism evidence="10 11">
    <name type="scientific">Symbiodinium pilosum</name>
    <name type="common">Dinoflagellate</name>
    <dbReference type="NCBI Taxonomy" id="2952"/>
    <lineage>
        <taxon>Eukaryota</taxon>
        <taxon>Sar</taxon>
        <taxon>Alveolata</taxon>
        <taxon>Dinophyceae</taxon>
        <taxon>Suessiales</taxon>
        <taxon>Symbiodiniaceae</taxon>
        <taxon>Symbiodinium</taxon>
    </lineage>
</organism>
<feature type="repeat" description="Solcar" evidence="8">
    <location>
        <begin position="62"/>
        <end position="126"/>
    </location>
</feature>
<name>A0A812XIV4_SYMPI</name>
<dbReference type="InterPro" id="IPR023395">
    <property type="entry name" value="MCP_dom_sf"/>
</dbReference>
<evidence type="ECO:0000313" key="10">
    <source>
        <dbReference type="EMBL" id="CAE7733680.1"/>
    </source>
</evidence>
<evidence type="ECO:0000256" key="8">
    <source>
        <dbReference type="PROSITE-ProRule" id="PRU00282"/>
    </source>
</evidence>
<keyword evidence="11" id="KW-1185">Reference proteome</keyword>
<dbReference type="Pfam" id="PF00153">
    <property type="entry name" value="Mito_carr"/>
    <property type="match status" value="1"/>
</dbReference>
<dbReference type="EMBL" id="CAJNIZ010045909">
    <property type="protein sequence ID" value="CAE7733680.1"/>
    <property type="molecule type" value="Genomic_DNA"/>
</dbReference>
<dbReference type="PANTHER" id="PTHR45667">
    <property type="entry name" value="S-ADENOSYLMETHIONINE MITOCHONDRIAL CARRIER PROTEIN"/>
    <property type="match status" value="1"/>
</dbReference>
<comment type="caution">
    <text evidence="10">The sequence shown here is derived from an EMBL/GenBank/DDBJ whole genome shotgun (WGS) entry which is preliminary data.</text>
</comment>
<evidence type="ECO:0000256" key="5">
    <source>
        <dbReference type="ARBA" id="ARBA00022737"/>
    </source>
</evidence>
<dbReference type="InterPro" id="IPR018108">
    <property type="entry name" value="MCP_transmembrane"/>
</dbReference>
<keyword evidence="7 8" id="KW-0472">Membrane</keyword>
<keyword evidence="4 8" id="KW-0812">Transmembrane</keyword>
<keyword evidence="3 9" id="KW-0813">Transport</keyword>
<dbReference type="OrthoDB" id="430146at2759"/>
<feature type="non-terminal residue" evidence="10">
    <location>
        <position position="1"/>
    </location>
</feature>
<comment type="subcellular location">
    <subcellularLocation>
        <location evidence="1">Membrane</location>
        <topology evidence="1">Multi-pass membrane protein</topology>
    </subcellularLocation>
</comment>
<protein>
    <submittedName>
        <fullName evidence="10">Uncharacterized protein</fullName>
    </submittedName>
</protein>
<evidence type="ECO:0000256" key="4">
    <source>
        <dbReference type="ARBA" id="ARBA00022692"/>
    </source>
</evidence>
<evidence type="ECO:0000256" key="9">
    <source>
        <dbReference type="RuleBase" id="RU000488"/>
    </source>
</evidence>
<evidence type="ECO:0000313" key="11">
    <source>
        <dbReference type="Proteomes" id="UP000649617"/>
    </source>
</evidence>
<dbReference type="Gene3D" id="1.50.40.10">
    <property type="entry name" value="Mitochondrial carrier domain"/>
    <property type="match status" value="1"/>
</dbReference>
<reference evidence="10" key="1">
    <citation type="submission" date="2021-02" db="EMBL/GenBank/DDBJ databases">
        <authorList>
            <person name="Dougan E. K."/>
            <person name="Rhodes N."/>
            <person name="Thang M."/>
            <person name="Chan C."/>
        </authorList>
    </citation>
    <scope>NUCLEOTIDE SEQUENCE</scope>
</reference>
<evidence type="ECO:0000256" key="1">
    <source>
        <dbReference type="ARBA" id="ARBA00004141"/>
    </source>
</evidence>
<sequence length="126" mass="13302">VFWKTELQQGRFSLARAVNPSYCYRGLPLAIVSIAPITCIQFGATSLFSSGLKTLRGSDSASGDMDKIIASVMAGAASALIQSPTQLVEVNQSNHGSSMLATARKVVAQNGLLGLYRGYSMGATRE</sequence>
<gene>
    <name evidence="10" type="ORF">SPIL2461_LOCUS21087</name>
</gene>
<dbReference type="PROSITE" id="PS50920">
    <property type="entry name" value="SOLCAR"/>
    <property type="match status" value="1"/>
</dbReference>
<dbReference type="GO" id="GO:0016020">
    <property type="term" value="C:membrane"/>
    <property type="evidence" value="ECO:0007669"/>
    <property type="project" value="UniProtKB-SubCell"/>
</dbReference>
<proteinExistence type="inferred from homology"/>
<dbReference type="AlphaFoldDB" id="A0A812XIV4"/>